<proteinExistence type="predicted"/>
<comment type="caution">
    <text evidence="3">The sequence shown here is derived from an EMBL/GenBank/DDBJ whole genome shotgun (WGS) entry which is preliminary data.</text>
</comment>
<evidence type="ECO:0000256" key="2">
    <source>
        <dbReference type="SAM" id="Phobius"/>
    </source>
</evidence>
<evidence type="ECO:0000313" key="3">
    <source>
        <dbReference type="EMBL" id="KAL2815237.1"/>
    </source>
</evidence>
<feature type="transmembrane region" description="Helical" evidence="2">
    <location>
        <begin position="157"/>
        <end position="179"/>
    </location>
</feature>
<sequence length="232" mass="24549">MVGCCPTTSASTSCMIFSTCYDDTEISATPQLLSSTTDPFVMFCTGEDSAYCHTWTWPDLNIADVACTDDSSSELETIYTAGSLTDNDDDEDQITETISVSWISDAVLLNLRSVSATTTSTTDTTSPGNTATGSVIPTSGTGDESEDGGSSTPVGTIVGAVVGGVLGLILVVLAGVLIWRYRKKTEEKAEQELLTGKPELASQEARIEAELHGGNGANRHELLAREARYELQ</sequence>
<evidence type="ECO:0000256" key="1">
    <source>
        <dbReference type="SAM" id="MobiDB-lite"/>
    </source>
</evidence>
<evidence type="ECO:0008006" key="5">
    <source>
        <dbReference type="Google" id="ProtNLM"/>
    </source>
</evidence>
<name>A0ABR4HIK5_9EURO</name>
<evidence type="ECO:0000313" key="4">
    <source>
        <dbReference type="Proteomes" id="UP001610335"/>
    </source>
</evidence>
<dbReference type="Proteomes" id="UP001610335">
    <property type="component" value="Unassembled WGS sequence"/>
</dbReference>
<protein>
    <recommendedName>
        <fullName evidence="5">Mid2 domain-containing protein</fullName>
    </recommendedName>
</protein>
<keyword evidence="4" id="KW-1185">Reference proteome</keyword>
<dbReference type="EMBL" id="JBFXLS010000114">
    <property type="protein sequence ID" value="KAL2815237.1"/>
    <property type="molecule type" value="Genomic_DNA"/>
</dbReference>
<organism evidence="3 4">
    <name type="scientific">Aspergillus cavernicola</name>
    <dbReference type="NCBI Taxonomy" id="176166"/>
    <lineage>
        <taxon>Eukaryota</taxon>
        <taxon>Fungi</taxon>
        <taxon>Dikarya</taxon>
        <taxon>Ascomycota</taxon>
        <taxon>Pezizomycotina</taxon>
        <taxon>Eurotiomycetes</taxon>
        <taxon>Eurotiomycetidae</taxon>
        <taxon>Eurotiales</taxon>
        <taxon>Aspergillaceae</taxon>
        <taxon>Aspergillus</taxon>
        <taxon>Aspergillus subgen. Nidulantes</taxon>
    </lineage>
</organism>
<reference evidence="3 4" key="1">
    <citation type="submission" date="2024-07" db="EMBL/GenBank/DDBJ databases">
        <title>Section-level genome sequencing and comparative genomics of Aspergillus sections Usti and Cavernicolus.</title>
        <authorList>
            <consortium name="Lawrence Berkeley National Laboratory"/>
            <person name="Nybo J.L."/>
            <person name="Vesth T.C."/>
            <person name="Theobald S."/>
            <person name="Frisvad J.C."/>
            <person name="Larsen T.O."/>
            <person name="Kjaerboelling I."/>
            <person name="Rothschild-Mancinelli K."/>
            <person name="Lyhne E.K."/>
            <person name="Kogle M.E."/>
            <person name="Barry K."/>
            <person name="Clum A."/>
            <person name="Na H."/>
            <person name="Ledsgaard L."/>
            <person name="Lin J."/>
            <person name="Lipzen A."/>
            <person name="Kuo A."/>
            <person name="Riley R."/>
            <person name="Mondo S."/>
            <person name="LaButti K."/>
            <person name="Haridas S."/>
            <person name="Pangalinan J."/>
            <person name="Salamov A.A."/>
            <person name="Simmons B.A."/>
            <person name="Magnuson J.K."/>
            <person name="Chen J."/>
            <person name="Drula E."/>
            <person name="Henrissat B."/>
            <person name="Wiebenga A."/>
            <person name="Lubbers R.J."/>
            <person name="Gomes A.C."/>
            <person name="Makela M.R."/>
            <person name="Stajich J."/>
            <person name="Grigoriev I.V."/>
            <person name="Mortensen U.H."/>
            <person name="De vries R.P."/>
            <person name="Baker S.E."/>
            <person name="Andersen M.R."/>
        </authorList>
    </citation>
    <scope>NUCLEOTIDE SEQUENCE [LARGE SCALE GENOMIC DNA]</scope>
    <source>
        <strain evidence="3 4">CBS 600.67</strain>
    </source>
</reference>
<keyword evidence="2" id="KW-0472">Membrane</keyword>
<keyword evidence="2" id="KW-1133">Transmembrane helix</keyword>
<gene>
    <name evidence="3" type="ORF">BDW59DRAFT_16348</name>
</gene>
<feature type="region of interest" description="Disordered" evidence="1">
    <location>
        <begin position="118"/>
        <end position="151"/>
    </location>
</feature>
<accession>A0ABR4HIK5</accession>
<keyword evidence="2" id="KW-0812">Transmembrane</keyword>